<evidence type="ECO:0000259" key="3">
    <source>
        <dbReference type="SMART" id="SM01007"/>
    </source>
</evidence>
<sequence>MSEFTFRKDIAREIIDYGLKISAEGFTKGTWGNISIKDGEKIYITPSGIPYEALETDDICVLGLDGNILHAKKKPSSEFLMHLEIYKARTDVGAVIHTHPVFSTVVSISLKSIPPVVEDAVMILGEELMVSNYALPGTAELAHEAVKALGKNHCVFLRNHGLVTVGETIHEAFVASQVAEKTAQIYLEALKIGNVSVIPYEHAKALREKYLSSYRQKY</sequence>
<protein>
    <submittedName>
        <fullName evidence="4">Class II aldolase/adducin family protein</fullName>
    </submittedName>
</protein>
<evidence type="ECO:0000313" key="4">
    <source>
        <dbReference type="EMBL" id="HGU39991.1"/>
    </source>
</evidence>
<dbReference type="PANTHER" id="PTHR22789:SF0">
    <property type="entry name" value="3-OXO-TETRONATE 4-PHOSPHATE DECARBOXYLASE-RELATED"/>
    <property type="match status" value="1"/>
</dbReference>
<reference evidence="4" key="1">
    <citation type="journal article" date="2020" name="mSystems">
        <title>Genome- and Community-Level Interaction Insights into Carbon Utilization and Element Cycling Functions of Hydrothermarchaeota in Hydrothermal Sediment.</title>
        <authorList>
            <person name="Zhou Z."/>
            <person name="Liu Y."/>
            <person name="Xu W."/>
            <person name="Pan J."/>
            <person name="Luo Z.H."/>
            <person name="Li M."/>
        </authorList>
    </citation>
    <scope>NUCLEOTIDE SEQUENCE [LARGE SCALE GENOMIC DNA]</scope>
    <source>
        <strain evidence="4">SpSt-609</strain>
    </source>
</reference>
<organism evidence="4">
    <name type="scientific">Fervidobacterium thailandense</name>
    <dbReference type="NCBI Taxonomy" id="1008305"/>
    <lineage>
        <taxon>Bacteria</taxon>
        <taxon>Thermotogati</taxon>
        <taxon>Thermotogota</taxon>
        <taxon>Thermotogae</taxon>
        <taxon>Thermotogales</taxon>
        <taxon>Fervidobacteriaceae</taxon>
        <taxon>Fervidobacterium</taxon>
    </lineage>
</organism>
<dbReference type="GO" id="GO:0046872">
    <property type="term" value="F:metal ion binding"/>
    <property type="evidence" value="ECO:0007669"/>
    <property type="project" value="UniProtKB-KW"/>
</dbReference>
<accession>A0A7C4CDA5</accession>
<dbReference type="GO" id="GO:0005829">
    <property type="term" value="C:cytosol"/>
    <property type="evidence" value="ECO:0007669"/>
    <property type="project" value="TreeGrafter"/>
</dbReference>
<keyword evidence="1" id="KW-0479">Metal-binding</keyword>
<dbReference type="InterPro" id="IPR001303">
    <property type="entry name" value="Aldolase_II/adducin_N"/>
</dbReference>
<name>A0A7C4CDA5_9BACT</name>
<dbReference type="SMART" id="SM01007">
    <property type="entry name" value="Aldolase_II"/>
    <property type="match status" value="1"/>
</dbReference>
<dbReference type="InterPro" id="IPR050197">
    <property type="entry name" value="Aldolase_class_II_sugar_metab"/>
</dbReference>
<dbReference type="EMBL" id="DSZY01000012">
    <property type="protein sequence ID" value="HGU39991.1"/>
    <property type="molecule type" value="Genomic_DNA"/>
</dbReference>
<gene>
    <name evidence="4" type="ORF">ENT77_02160</name>
</gene>
<dbReference type="InterPro" id="IPR036409">
    <property type="entry name" value="Aldolase_II/adducin_N_sf"/>
</dbReference>
<dbReference type="GO" id="GO:0019323">
    <property type="term" value="P:pentose catabolic process"/>
    <property type="evidence" value="ECO:0007669"/>
    <property type="project" value="TreeGrafter"/>
</dbReference>
<feature type="domain" description="Class II aldolase/adducin N-terminal" evidence="3">
    <location>
        <begin position="12"/>
        <end position="187"/>
    </location>
</feature>
<dbReference type="GO" id="GO:0016832">
    <property type="term" value="F:aldehyde-lyase activity"/>
    <property type="evidence" value="ECO:0007669"/>
    <property type="project" value="TreeGrafter"/>
</dbReference>
<comment type="caution">
    <text evidence="4">The sequence shown here is derived from an EMBL/GenBank/DDBJ whole genome shotgun (WGS) entry which is preliminary data.</text>
</comment>
<dbReference type="AlphaFoldDB" id="A0A7C4CDA5"/>
<dbReference type="PANTHER" id="PTHR22789">
    <property type="entry name" value="FUCULOSE PHOSPHATE ALDOLASE"/>
    <property type="match status" value="1"/>
</dbReference>
<dbReference type="SUPFAM" id="SSF53639">
    <property type="entry name" value="AraD/HMP-PK domain-like"/>
    <property type="match status" value="1"/>
</dbReference>
<keyword evidence="2" id="KW-0456">Lyase</keyword>
<evidence type="ECO:0000256" key="1">
    <source>
        <dbReference type="ARBA" id="ARBA00022723"/>
    </source>
</evidence>
<evidence type="ECO:0000256" key="2">
    <source>
        <dbReference type="ARBA" id="ARBA00023239"/>
    </source>
</evidence>
<proteinExistence type="predicted"/>
<dbReference type="Pfam" id="PF00596">
    <property type="entry name" value="Aldolase_II"/>
    <property type="match status" value="1"/>
</dbReference>
<dbReference type="Gene3D" id="3.40.225.10">
    <property type="entry name" value="Class II aldolase/adducin N-terminal domain"/>
    <property type="match status" value="1"/>
</dbReference>